<dbReference type="AlphaFoldDB" id="I3SXL8"/>
<evidence type="ECO:0000313" key="1">
    <source>
        <dbReference type="EMBL" id="AFK45010.1"/>
    </source>
</evidence>
<sequence>MMKRLNMMKVHVELLEPPWLLIPILIKINQLVENEKECAFRLRILLDFWLV</sequence>
<accession>I3SXL8</accession>
<dbReference type="EMBL" id="BT145216">
    <property type="protein sequence ID" value="AFK45010.1"/>
    <property type="molecule type" value="mRNA"/>
</dbReference>
<organism evidence="1">
    <name type="scientific">Lotus japonicus</name>
    <name type="common">Lotus corniculatus var. japonicus</name>
    <dbReference type="NCBI Taxonomy" id="34305"/>
    <lineage>
        <taxon>Eukaryota</taxon>
        <taxon>Viridiplantae</taxon>
        <taxon>Streptophyta</taxon>
        <taxon>Embryophyta</taxon>
        <taxon>Tracheophyta</taxon>
        <taxon>Spermatophyta</taxon>
        <taxon>Magnoliopsida</taxon>
        <taxon>eudicotyledons</taxon>
        <taxon>Gunneridae</taxon>
        <taxon>Pentapetalae</taxon>
        <taxon>rosids</taxon>
        <taxon>fabids</taxon>
        <taxon>Fabales</taxon>
        <taxon>Fabaceae</taxon>
        <taxon>Papilionoideae</taxon>
        <taxon>50 kb inversion clade</taxon>
        <taxon>NPAAA clade</taxon>
        <taxon>Hologalegina</taxon>
        <taxon>robinioid clade</taxon>
        <taxon>Loteae</taxon>
        <taxon>Lotus</taxon>
    </lineage>
</organism>
<proteinExistence type="evidence at transcript level"/>
<reference evidence="1" key="1">
    <citation type="submission" date="2012-05" db="EMBL/GenBank/DDBJ databases">
        <authorList>
            <person name="Krishnakumar V."/>
            <person name="Cheung F."/>
            <person name="Xiao Y."/>
            <person name="Chan A."/>
            <person name="Moskal W.A."/>
            <person name="Town C.D."/>
        </authorList>
    </citation>
    <scope>NUCLEOTIDE SEQUENCE</scope>
</reference>
<name>I3SXL8_LOTJA</name>
<protein>
    <submittedName>
        <fullName evidence="1">Uncharacterized protein</fullName>
    </submittedName>
</protein>